<proteinExistence type="predicted"/>
<dbReference type="AlphaFoldDB" id="A0A1E5P2V6"/>
<feature type="compositionally biased region" description="Pro residues" evidence="2">
    <location>
        <begin position="149"/>
        <end position="193"/>
    </location>
</feature>
<dbReference type="Pfam" id="PF13581">
    <property type="entry name" value="HATPase_c_2"/>
    <property type="match status" value="1"/>
</dbReference>
<evidence type="ECO:0000256" key="2">
    <source>
        <dbReference type="SAM" id="MobiDB-lite"/>
    </source>
</evidence>
<dbReference type="RefSeq" id="WP_069925819.1">
    <property type="nucleotide sequence ID" value="NZ_MEHI01000001.1"/>
</dbReference>
<keyword evidence="1" id="KW-0808">Transferase</keyword>
<dbReference type="InterPro" id="IPR050267">
    <property type="entry name" value="Anti-sigma-factor_SerPK"/>
</dbReference>
<evidence type="ECO:0000259" key="3">
    <source>
        <dbReference type="Pfam" id="PF13581"/>
    </source>
</evidence>
<dbReference type="InterPro" id="IPR003594">
    <property type="entry name" value="HATPase_dom"/>
</dbReference>
<dbReference type="PANTHER" id="PTHR35526:SF3">
    <property type="entry name" value="ANTI-SIGMA-F FACTOR RSBW"/>
    <property type="match status" value="1"/>
</dbReference>
<feature type="region of interest" description="Disordered" evidence="2">
    <location>
        <begin position="128"/>
        <end position="203"/>
    </location>
</feature>
<protein>
    <recommendedName>
        <fullName evidence="3">Histidine kinase/HSP90-like ATPase domain-containing protein</fullName>
    </recommendedName>
</protein>
<feature type="compositionally biased region" description="Low complexity" evidence="2">
    <location>
        <begin position="194"/>
        <end position="203"/>
    </location>
</feature>
<dbReference type="SUPFAM" id="SSF55874">
    <property type="entry name" value="ATPase domain of HSP90 chaperone/DNA topoisomerase II/histidine kinase"/>
    <property type="match status" value="1"/>
</dbReference>
<accession>A0A1E5P2V6</accession>
<dbReference type="GO" id="GO:0004674">
    <property type="term" value="F:protein serine/threonine kinase activity"/>
    <property type="evidence" value="ECO:0007669"/>
    <property type="project" value="UniProtKB-KW"/>
</dbReference>
<keyword evidence="5" id="KW-1185">Reference proteome</keyword>
<evidence type="ECO:0000313" key="4">
    <source>
        <dbReference type="EMBL" id="OEJ23893.1"/>
    </source>
</evidence>
<keyword evidence="1" id="KW-0723">Serine/threonine-protein kinase</keyword>
<comment type="caution">
    <text evidence="4">The sequence shown here is derived from an EMBL/GenBank/DDBJ whole genome shotgun (WGS) entry which is preliminary data.</text>
</comment>
<name>A0A1E5P2V6_9ACTN</name>
<dbReference type="CDD" id="cd16936">
    <property type="entry name" value="HATPase_RsbW-like"/>
    <property type="match status" value="1"/>
</dbReference>
<evidence type="ECO:0000256" key="1">
    <source>
        <dbReference type="ARBA" id="ARBA00022527"/>
    </source>
</evidence>
<reference evidence="4 5" key="1">
    <citation type="submission" date="2016-08" db="EMBL/GenBank/DDBJ databases">
        <title>Complete genome sequence of Streptomyces agglomeratus strain 6-3-2, a novel anti-MRSA actinomycete isolated from Wuli of Tebit, China.</title>
        <authorList>
            <person name="Chen X."/>
        </authorList>
    </citation>
    <scope>NUCLEOTIDE SEQUENCE [LARGE SCALE GENOMIC DNA]</scope>
    <source>
        <strain evidence="4 5">6-3-2</strain>
    </source>
</reference>
<organism evidence="4 5">
    <name type="scientific">Streptomyces agglomeratus</name>
    <dbReference type="NCBI Taxonomy" id="285458"/>
    <lineage>
        <taxon>Bacteria</taxon>
        <taxon>Bacillati</taxon>
        <taxon>Actinomycetota</taxon>
        <taxon>Actinomycetes</taxon>
        <taxon>Kitasatosporales</taxon>
        <taxon>Streptomycetaceae</taxon>
        <taxon>Streptomyces</taxon>
    </lineage>
</organism>
<dbReference type="Proteomes" id="UP000095759">
    <property type="component" value="Unassembled WGS sequence"/>
</dbReference>
<evidence type="ECO:0000313" key="5">
    <source>
        <dbReference type="Proteomes" id="UP000095759"/>
    </source>
</evidence>
<gene>
    <name evidence="4" type="ORF">AS594_04760</name>
</gene>
<keyword evidence="1" id="KW-0418">Kinase</keyword>
<dbReference type="EMBL" id="MEHJ01000001">
    <property type="protein sequence ID" value="OEJ23893.1"/>
    <property type="molecule type" value="Genomic_DNA"/>
</dbReference>
<dbReference type="STRING" id="285458.BGM19_32015"/>
<feature type="domain" description="Histidine kinase/HSP90-like ATPase" evidence="3">
    <location>
        <begin position="16"/>
        <end position="121"/>
    </location>
</feature>
<dbReference type="Gene3D" id="3.30.565.10">
    <property type="entry name" value="Histidine kinase-like ATPase, C-terminal domain"/>
    <property type="match status" value="1"/>
</dbReference>
<dbReference type="PANTHER" id="PTHR35526">
    <property type="entry name" value="ANTI-SIGMA-F FACTOR RSBW-RELATED"/>
    <property type="match status" value="1"/>
</dbReference>
<sequence>MTLPSGRYYAVELHVSAERVSQIRRILAAHLRHWNLELHIQPVCRGVEELLTNVHRHVGDDNWCVVELRWTGRHLTASVADNGPPMPRLTSAGGGGLAAVARLCDSWGTCGTADGKVVWFTRRVEDARNSPLMPRPPVPGVGDTKGQPEPVPAPDVAPAPAPVPAPDTAPAPAPVPAPDTAPAPAPAPSPAAAPVPVAVPALV</sequence>
<dbReference type="InterPro" id="IPR036890">
    <property type="entry name" value="HATPase_C_sf"/>
</dbReference>
<dbReference type="OrthoDB" id="3852548at2"/>